<evidence type="ECO:0000313" key="2">
    <source>
        <dbReference type="Proteomes" id="UP000275408"/>
    </source>
</evidence>
<reference evidence="1 2" key="1">
    <citation type="journal article" date="2018" name="Sci. Rep.">
        <title>Comparative analysis of the Pocillopora damicornis genome highlights role of immune system in coral evolution.</title>
        <authorList>
            <person name="Cunning R."/>
            <person name="Bay R.A."/>
            <person name="Gillette P."/>
            <person name="Baker A.C."/>
            <person name="Traylor-Knowles N."/>
        </authorList>
    </citation>
    <scope>NUCLEOTIDE SEQUENCE [LARGE SCALE GENOMIC DNA]</scope>
    <source>
        <strain evidence="1">RSMAS</strain>
        <tissue evidence="1">Whole animal</tissue>
    </source>
</reference>
<name>A0A3M6TD60_POCDA</name>
<gene>
    <name evidence="1" type="ORF">pdam_00017864</name>
</gene>
<evidence type="ECO:0000313" key="1">
    <source>
        <dbReference type="EMBL" id="RMX39310.1"/>
    </source>
</evidence>
<organism evidence="1 2">
    <name type="scientific">Pocillopora damicornis</name>
    <name type="common">Cauliflower coral</name>
    <name type="synonym">Millepora damicornis</name>
    <dbReference type="NCBI Taxonomy" id="46731"/>
    <lineage>
        <taxon>Eukaryota</taxon>
        <taxon>Metazoa</taxon>
        <taxon>Cnidaria</taxon>
        <taxon>Anthozoa</taxon>
        <taxon>Hexacorallia</taxon>
        <taxon>Scleractinia</taxon>
        <taxon>Astrocoeniina</taxon>
        <taxon>Pocilloporidae</taxon>
        <taxon>Pocillopora</taxon>
    </lineage>
</organism>
<sequence length="107" mass="12453">MDVALKSPEKCHFFGSFDETRGSEELPTTFHVSVTSHPFHDAEERGQFDKSEQNLVTQLFPEFFIRHSSSDGAPESWKIVMCGNRRLDYRRNDPLIQSWLNMYGCNH</sequence>
<comment type="caution">
    <text evidence="1">The sequence shown here is derived from an EMBL/GenBank/DDBJ whole genome shotgun (WGS) entry which is preliminary data.</text>
</comment>
<protein>
    <submittedName>
        <fullName evidence="1">Uncharacterized protein</fullName>
    </submittedName>
</protein>
<proteinExistence type="predicted"/>
<dbReference type="EMBL" id="RCHS01003836">
    <property type="protein sequence ID" value="RMX39310.1"/>
    <property type="molecule type" value="Genomic_DNA"/>
</dbReference>
<accession>A0A3M6TD60</accession>
<dbReference type="Proteomes" id="UP000275408">
    <property type="component" value="Unassembled WGS sequence"/>
</dbReference>
<keyword evidence="2" id="KW-1185">Reference proteome</keyword>
<dbReference type="AlphaFoldDB" id="A0A3M6TD60"/>